<evidence type="ECO:0000256" key="4">
    <source>
        <dbReference type="ARBA" id="ARBA00022692"/>
    </source>
</evidence>
<keyword evidence="5" id="KW-0547">Nucleotide-binding</keyword>
<dbReference type="Proteomes" id="UP000076744">
    <property type="component" value="Unassembled WGS sequence"/>
</dbReference>
<feature type="transmembrane region" description="Helical" evidence="10">
    <location>
        <begin position="90"/>
        <end position="108"/>
    </location>
</feature>
<dbReference type="OrthoDB" id="4864107at2759"/>
<dbReference type="InterPro" id="IPR036640">
    <property type="entry name" value="ABC1_TM_sf"/>
</dbReference>
<feature type="transmembrane region" description="Helical" evidence="10">
    <location>
        <begin position="384"/>
        <end position="417"/>
    </location>
</feature>
<feature type="transmembrane region" description="Helical" evidence="10">
    <location>
        <begin position="1139"/>
        <end position="1157"/>
    </location>
</feature>
<evidence type="ECO:0000256" key="3">
    <source>
        <dbReference type="ARBA" id="ARBA00022475"/>
    </source>
</evidence>
<feature type="domain" description="ABC transmembrane type-1" evidence="12">
    <location>
        <begin position="268"/>
        <end position="542"/>
    </location>
</feature>
<feature type="transmembrane region" description="Helical" evidence="10">
    <location>
        <begin position="120"/>
        <end position="140"/>
    </location>
</feature>
<evidence type="ECO:0000313" key="14">
    <source>
        <dbReference type="Proteomes" id="UP000076744"/>
    </source>
</evidence>
<dbReference type="CDD" id="cd18580">
    <property type="entry name" value="ABC_6TM_ABCC_D2"/>
    <property type="match status" value="1"/>
</dbReference>
<keyword evidence="7 10" id="KW-1133">Transmembrane helix</keyword>
<sequence length="1432" mass="157805">MDDDSFGPRLLGHFDFTLLFEHTMLHILPGSIVIFATPLYIYTLVNATAIVRSGYLLWIKLAAAIALVALQVANAVLWPSPSLESQVAQAAAIIACISTVCMATMVVVGHRFFLRPPSFLGLALTVTAIFDVCTTWTYFHRSSLETIARLHVPLPVLKLLLICLEEVSKRSLIRPEALRSSLGQEAFAGFWNRSLLFWVNPLLTFGFRREITMDLLPGVGPHLEAGSLYRNFRRRWDKTNNTVSKFALVKACIGTVPWPFLYIILPRLLFIGFNFAQPFLLQDVVTTVASDSETPIDIVRGLILATTAIYVGKAVSKSWYIHLRNQIMVSVRGILISAIYHKSLTLPADELADSAAITLMTADVAGVGQLISLSYESWARVLEMGLGIGILAAFVGAATLFTIIPTVITSVASAHVARRMMTTRKNWNEHMQDRVAETSNILAQIKDIKMLGLNSVLADRLQKQFENEVKVSMATRQQFAAIFGISDFAQSMTPVLVVAGTIFWTRAGEPISVSRFFTTLAVVTLISNPLSSFVHSFGEWSTGFACLARIQKYLNMTETEDTRQFAMPTSGVTDNSPLPGAVSQASSNLRSRRRVPATVVPFALQMVRVSVATESSGSILDDVSLDVSFGTVAMVCGPVGCGKSTLLRTLLGEAPIRCGEVTLASLSIAYCAQVPWIQNMTIQNSILCGRPYNATLYRQVLYICDLNDDLARLSAREQTLCGSEGSNLSGGQKQRISLARALYSQAELLILDDPFSALDSQTSSTIRYRLFSESDYLANNMTTIVMTTSMRQHLVDADTIYRMEGRGRVEQRTLEQIQSEAEPQSRAHLKRSTSESNSDGGSTVNPAKTDSEPPEVKPAASSSSARDNLSRRNSGDFTLYKYFLRPAGFWCVLVWLVAVGIAAVSERMPQIYARLWLDRDADNLLYYIGYAGLGLVAPVLSFLAAFAFFHLVNLKSAPSLHWVLLDSTNGATFEFLAEQDAGALLNRFSQDISMATQELPMAIMPTVWGFVSMFIDVSIISSGATYAAPIIPFFLLVLFLIQHFYLRTSRQLRILELDSSKNLVRHSTESATGVEHIRALQLEEDFVGQFYLMLDEAQKPVYFLYAIQQWLTSAMDFVTATAAVCVVSLALNFKKSTSATAMGLALLGLISFSDFTAQTIRFFVAMENTFGAVARIRDFAGTTPKERDEGVEEVPEQWPSSGRLDLNCVGAVYKADTEKPHVALENITVSIKPGQTVGLVGRTGSGKTSVMLALLHLLEYTGSIRIDGREVRSIPRSALRNHITTITQDGLELRASVRFNMDPLEFSSRPGNFPTDDTLAGILRRVGLWDHVVGHGGLEASMRAMKFSVGQKQLFQLARAMLHRQVTRSRLVLIDEVTASMDEETEARMFHLMKEAFAGCTKVVISHRQALLADADVVLSMDGGRGEVYRPL</sequence>
<evidence type="ECO:0000256" key="10">
    <source>
        <dbReference type="SAM" id="Phobius"/>
    </source>
</evidence>
<comment type="caution">
    <text evidence="13">The sequence shown here is derived from an EMBL/GenBank/DDBJ whole genome shotgun (WGS) entry which is preliminary data.</text>
</comment>
<evidence type="ECO:0000259" key="12">
    <source>
        <dbReference type="PROSITE" id="PS50929"/>
    </source>
</evidence>
<feature type="transmembrane region" description="Helical" evidence="10">
    <location>
        <begin position="882"/>
        <end position="904"/>
    </location>
</feature>
<feature type="transmembrane region" description="Helical" evidence="10">
    <location>
        <begin position="57"/>
        <end position="78"/>
    </location>
</feature>
<dbReference type="InterPro" id="IPR011527">
    <property type="entry name" value="ABC1_TM_dom"/>
</dbReference>
<dbReference type="GO" id="GO:0005524">
    <property type="term" value="F:ATP binding"/>
    <property type="evidence" value="ECO:0007669"/>
    <property type="project" value="UniProtKB-KW"/>
</dbReference>
<proteinExistence type="predicted"/>
<feature type="transmembrane region" description="Helical" evidence="10">
    <location>
        <begin position="24"/>
        <end position="45"/>
    </location>
</feature>
<dbReference type="SMART" id="SM00382">
    <property type="entry name" value="AAA"/>
    <property type="match status" value="2"/>
</dbReference>
<dbReference type="InterPro" id="IPR017871">
    <property type="entry name" value="ABC_transporter-like_CS"/>
</dbReference>
<dbReference type="PANTHER" id="PTHR24223">
    <property type="entry name" value="ATP-BINDING CASSETTE SUB-FAMILY C"/>
    <property type="match status" value="1"/>
</dbReference>
<evidence type="ECO:0000256" key="9">
    <source>
        <dbReference type="SAM" id="MobiDB-lite"/>
    </source>
</evidence>
<evidence type="ECO:0000256" key="7">
    <source>
        <dbReference type="ARBA" id="ARBA00022989"/>
    </source>
</evidence>
<dbReference type="Pfam" id="PF00664">
    <property type="entry name" value="ABC_membrane"/>
    <property type="match status" value="2"/>
</dbReference>
<keyword evidence="4 10" id="KW-0812">Transmembrane</keyword>
<evidence type="ECO:0000313" key="13">
    <source>
        <dbReference type="EMBL" id="OAA69111.1"/>
    </source>
</evidence>
<dbReference type="InterPro" id="IPR050173">
    <property type="entry name" value="ABC_transporter_C-like"/>
</dbReference>
<gene>
    <name evidence="13" type="ORF">ISF_03486</name>
</gene>
<dbReference type="InterPro" id="IPR027417">
    <property type="entry name" value="P-loop_NTPase"/>
</dbReference>
<keyword evidence="14" id="KW-1185">Reference proteome</keyword>
<feature type="transmembrane region" description="Helical" evidence="10">
    <location>
        <begin position="924"/>
        <end position="949"/>
    </location>
</feature>
<dbReference type="PROSITE" id="PS50929">
    <property type="entry name" value="ABC_TM1F"/>
    <property type="match status" value="2"/>
</dbReference>
<dbReference type="STRING" id="1081104.A0A168ARU5"/>
<feature type="region of interest" description="Disordered" evidence="9">
    <location>
        <begin position="811"/>
        <end position="870"/>
    </location>
</feature>
<comment type="subcellular location">
    <subcellularLocation>
        <location evidence="1">Cell membrane</location>
        <topology evidence="1">Multi-pass membrane protein</topology>
    </subcellularLocation>
</comment>
<dbReference type="SUPFAM" id="SSF90123">
    <property type="entry name" value="ABC transporter transmembrane region"/>
    <property type="match status" value="2"/>
</dbReference>
<dbReference type="PROSITE" id="PS00211">
    <property type="entry name" value="ABC_TRANSPORTER_1"/>
    <property type="match status" value="2"/>
</dbReference>
<dbReference type="EMBL" id="AZHB01000006">
    <property type="protein sequence ID" value="OAA69111.1"/>
    <property type="molecule type" value="Genomic_DNA"/>
</dbReference>
<keyword evidence="2" id="KW-0813">Transport</keyword>
<dbReference type="PANTHER" id="PTHR24223:SF399">
    <property type="entry name" value="ABC TRANSPORTER ATNG"/>
    <property type="match status" value="1"/>
</dbReference>
<organism evidence="13 14">
    <name type="scientific">Cordyceps fumosorosea (strain ARSEF 2679)</name>
    <name type="common">Isaria fumosorosea</name>
    <dbReference type="NCBI Taxonomy" id="1081104"/>
    <lineage>
        <taxon>Eukaryota</taxon>
        <taxon>Fungi</taxon>
        <taxon>Dikarya</taxon>
        <taxon>Ascomycota</taxon>
        <taxon>Pezizomycotina</taxon>
        <taxon>Sordariomycetes</taxon>
        <taxon>Hypocreomycetidae</taxon>
        <taxon>Hypocreales</taxon>
        <taxon>Cordycipitaceae</taxon>
        <taxon>Cordyceps</taxon>
    </lineage>
</organism>
<evidence type="ECO:0000256" key="8">
    <source>
        <dbReference type="ARBA" id="ARBA00023136"/>
    </source>
</evidence>
<evidence type="ECO:0000256" key="2">
    <source>
        <dbReference type="ARBA" id="ARBA00022448"/>
    </source>
</evidence>
<dbReference type="GO" id="GO:0005886">
    <property type="term" value="C:plasma membrane"/>
    <property type="evidence" value="ECO:0007669"/>
    <property type="project" value="UniProtKB-SubCell"/>
</dbReference>
<dbReference type="RefSeq" id="XP_018705981.1">
    <property type="nucleotide sequence ID" value="XM_018847092.1"/>
</dbReference>
<dbReference type="PROSITE" id="PS50893">
    <property type="entry name" value="ABC_TRANSPORTER_2"/>
    <property type="match status" value="2"/>
</dbReference>
<feature type="domain" description="ABC transporter" evidence="11">
    <location>
        <begin position="1204"/>
        <end position="1432"/>
    </location>
</feature>
<accession>A0A168ARU5</accession>
<reference evidence="13 14" key="1">
    <citation type="journal article" date="2016" name="Genome Biol. Evol.">
        <title>Divergent and convergent evolution of fungal pathogenicity.</title>
        <authorList>
            <person name="Shang Y."/>
            <person name="Xiao G."/>
            <person name="Zheng P."/>
            <person name="Cen K."/>
            <person name="Zhan S."/>
            <person name="Wang C."/>
        </authorList>
    </citation>
    <scope>NUCLEOTIDE SEQUENCE [LARGE SCALE GENOMIC DNA]</scope>
    <source>
        <strain evidence="13 14">ARSEF 2679</strain>
    </source>
</reference>
<name>A0A168ARU5_CORFA</name>
<feature type="transmembrane region" description="Helical" evidence="10">
    <location>
        <begin position="1026"/>
        <end position="1046"/>
    </location>
</feature>
<dbReference type="SUPFAM" id="SSF52540">
    <property type="entry name" value="P-loop containing nucleoside triphosphate hydrolases"/>
    <property type="match status" value="2"/>
</dbReference>
<dbReference type="Gene3D" id="1.20.1560.10">
    <property type="entry name" value="ABC transporter type 1, transmembrane domain"/>
    <property type="match status" value="2"/>
</dbReference>
<evidence type="ECO:0000259" key="11">
    <source>
        <dbReference type="PROSITE" id="PS50893"/>
    </source>
</evidence>
<dbReference type="InterPro" id="IPR044726">
    <property type="entry name" value="ABCC_6TM_D2"/>
</dbReference>
<dbReference type="InterPro" id="IPR003593">
    <property type="entry name" value="AAA+_ATPase"/>
</dbReference>
<keyword evidence="3" id="KW-1003">Cell membrane</keyword>
<feature type="compositionally biased region" description="Polar residues" evidence="9">
    <location>
        <begin position="834"/>
        <end position="848"/>
    </location>
</feature>
<feature type="domain" description="ABC transmembrane type-1" evidence="12">
    <location>
        <begin position="910"/>
        <end position="1168"/>
    </location>
</feature>
<evidence type="ECO:0000256" key="6">
    <source>
        <dbReference type="ARBA" id="ARBA00022840"/>
    </source>
</evidence>
<dbReference type="GeneID" id="30019778"/>
<keyword evidence="8 10" id="KW-0472">Membrane</keyword>
<dbReference type="GO" id="GO:0140359">
    <property type="term" value="F:ABC-type transporter activity"/>
    <property type="evidence" value="ECO:0007669"/>
    <property type="project" value="InterPro"/>
</dbReference>
<keyword evidence="6" id="KW-0067">ATP-binding</keyword>
<feature type="domain" description="ABC transporter" evidence="11">
    <location>
        <begin position="604"/>
        <end position="830"/>
    </location>
</feature>
<protein>
    <submittedName>
        <fullName evidence="13">ABC transporter, transmembrane domain, type 1</fullName>
    </submittedName>
</protein>
<dbReference type="InterPro" id="IPR003439">
    <property type="entry name" value="ABC_transporter-like_ATP-bd"/>
</dbReference>
<dbReference type="GO" id="GO:0016887">
    <property type="term" value="F:ATP hydrolysis activity"/>
    <property type="evidence" value="ECO:0007669"/>
    <property type="project" value="InterPro"/>
</dbReference>
<evidence type="ECO:0000256" key="5">
    <source>
        <dbReference type="ARBA" id="ARBA00022741"/>
    </source>
</evidence>
<dbReference type="Gene3D" id="3.40.50.300">
    <property type="entry name" value="P-loop containing nucleotide triphosphate hydrolases"/>
    <property type="match status" value="2"/>
</dbReference>
<dbReference type="Pfam" id="PF00005">
    <property type="entry name" value="ABC_tran"/>
    <property type="match status" value="2"/>
</dbReference>
<evidence type="ECO:0000256" key="1">
    <source>
        <dbReference type="ARBA" id="ARBA00004651"/>
    </source>
</evidence>